<dbReference type="AlphaFoldDB" id="A0A087TKF7"/>
<evidence type="ECO:0000313" key="2">
    <source>
        <dbReference type="Proteomes" id="UP000054359"/>
    </source>
</evidence>
<sequence>MTLDCVEVSLSRVFECGQAYVALSRARSMEGLRVLDIEPTSIRADPQVLKFYSELQCTRTYQQSEIDDYM</sequence>
<dbReference type="EMBL" id="KK115629">
    <property type="protein sequence ID" value="KFM65596.1"/>
    <property type="molecule type" value="Genomic_DNA"/>
</dbReference>
<keyword evidence="2" id="KW-1185">Reference proteome</keyword>
<feature type="non-terminal residue" evidence="1">
    <location>
        <position position="70"/>
    </location>
</feature>
<dbReference type="STRING" id="407821.A0A087TKF7"/>
<dbReference type="InterPro" id="IPR051055">
    <property type="entry name" value="PIF1_helicase"/>
</dbReference>
<dbReference type="Proteomes" id="UP000054359">
    <property type="component" value="Unassembled WGS sequence"/>
</dbReference>
<keyword evidence="1" id="KW-0547">Nucleotide-binding</keyword>
<dbReference type="OrthoDB" id="6426917at2759"/>
<keyword evidence="1" id="KW-0378">Hydrolase</keyword>
<dbReference type="PANTHER" id="PTHR47642">
    <property type="entry name" value="ATP-DEPENDENT DNA HELICASE"/>
    <property type="match status" value="1"/>
</dbReference>
<keyword evidence="1" id="KW-0347">Helicase</keyword>
<name>A0A087TKF7_STEMI</name>
<dbReference type="PANTHER" id="PTHR47642:SF7">
    <property type="entry name" value="ATP-DEPENDENT DNA HELICASE PIF1"/>
    <property type="match status" value="1"/>
</dbReference>
<reference evidence="1 2" key="1">
    <citation type="submission" date="2013-11" db="EMBL/GenBank/DDBJ databases">
        <title>Genome sequencing of Stegodyphus mimosarum.</title>
        <authorList>
            <person name="Bechsgaard J."/>
        </authorList>
    </citation>
    <scope>NUCLEOTIDE SEQUENCE [LARGE SCALE GENOMIC DNA]</scope>
</reference>
<evidence type="ECO:0000313" key="1">
    <source>
        <dbReference type="EMBL" id="KFM65596.1"/>
    </source>
</evidence>
<dbReference type="GO" id="GO:0004386">
    <property type="term" value="F:helicase activity"/>
    <property type="evidence" value="ECO:0007669"/>
    <property type="project" value="UniProtKB-KW"/>
</dbReference>
<protein>
    <submittedName>
        <fullName evidence="1">ATP-dependent DNA helicase PIF1</fullName>
    </submittedName>
</protein>
<gene>
    <name evidence="1" type="ORF">X975_06098</name>
</gene>
<accession>A0A087TKF7</accession>
<organism evidence="1 2">
    <name type="scientific">Stegodyphus mimosarum</name>
    <name type="common">African social velvet spider</name>
    <dbReference type="NCBI Taxonomy" id="407821"/>
    <lineage>
        <taxon>Eukaryota</taxon>
        <taxon>Metazoa</taxon>
        <taxon>Ecdysozoa</taxon>
        <taxon>Arthropoda</taxon>
        <taxon>Chelicerata</taxon>
        <taxon>Arachnida</taxon>
        <taxon>Araneae</taxon>
        <taxon>Araneomorphae</taxon>
        <taxon>Entelegynae</taxon>
        <taxon>Eresoidea</taxon>
        <taxon>Eresidae</taxon>
        <taxon>Stegodyphus</taxon>
    </lineage>
</organism>
<proteinExistence type="predicted"/>
<keyword evidence="1" id="KW-0067">ATP-binding</keyword>